<dbReference type="OrthoDB" id="9773828at2"/>
<dbReference type="GO" id="GO:0046872">
    <property type="term" value="F:metal ion binding"/>
    <property type="evidence" value="ECO:0007669"/>
    <property type="project" value="UniProtKB-KW"/>
</dbReference>
<dbReference type="CDD" id="cd19096">
    <property type="entry name" value="AKR_Fe-S_oxidoreductase"/>
    <property type="match status" value="1"/>
</dbReference>
<evidence type="ECO:0000256" key="3">
    <source>
        <dbReference type="ARBA" id="ARBA00023014"/>
    </source>
</evidence>
<dbReference type="Pfam" id="PF13187">
    <property type="entry name" value="Fer4_9"/>
    <property type="match status" value="1"/>
</dbReference>
<keyword evidence="6" id="KW-1185">Reference proteome</keyword>
<dbReference type="Pfam" id="PF00248">
    <property type="entry name" value="Aldo_ket_red"/>
    <property type="match status" value="1"/>
</dbReference>
<proteinExistence type="predicted"/>
<dbReference type="RefSeq" id="WP_110940533.1">
    <property type="nucleotide sequence ID" value="NZ_FQZV01000014.1"/>
</dbReference>
<dbReference type="InterPro" id="IPR023210">
    <property type="entry name" value="NADP_OxRdtase_dom"/>
</dbReference>
<dbReference type="InterPro" id="IPR017900">
    <property type="entry name" value="4Fe4S_Fe_S_CS"/>
</dbReference>
<dbReference type="InterPro" id="IPR009051">
    <property type="entry name" value="Helical_ferredxn"/>
</dbReference>
<dbReference type="Proteomes" id="UP000184536">
    <property type="component" value="Unassembled WGS sequence"/>
</dbReference>
<dbReference type="STRING" id="1121919.SAMN02745975_01303"/>
<dbReference type="InterPro" id="IPR017896">
    <property type="entry name" value="4Fe4S_Fe-S-bd"/>
</dbReference>
<dbReference type="InterPro" id="IPR053135">
    <property type="entry name" value="AKR2_Oxidoreductase"/>
</dbReference>
<dbReference type="Gene3D" id="3.20.20.100">
    <property type="entry name" value="NADP-dependent oxidoreductase domain"/>
    <property type="match status" value="1"/>
</dbReference>
<evidence type="ECO:0000259" key="4">
    <source>
        <dbReference type="PROSITE" id="PS51379"/>
    </source>
</evidence>
<dbReference type="PROSITE" id="PS51379">
    <property type="entry name" value="4FE4S_FER_2"/>
    <property type="match status" value="1"/>
</dbReference>
<keyword evidence="2" id="KW-0408">Iron</keyword>
<dbReference type="PANTHER" id="PTHR43312:SF2">
    <property type="entry name" value="OXIDOREDUCTASE"/>
    <property type="match status" value="1"/>
</dbReference>
<evidence type="ECO:0000256" key="2">
    <source>
        <dbReference type="ARBA" id="ARBA00023004"/>
    </source>
</evidence>
<feature type="domain" description="4Fe-4S ferredoxin-type" evidence="4">
    <location>
        <begin position="340"/>
        <end position="368"/>
    </location>
</feature>
<accession>A0A1M6GKV8</accession>
<evidence type="ECO:0000313" key="6">
    <source>
        <dbReference type="Proteomes" id="UP000184536"/>
    </source>
</evidence>
<evidence type="ECO:0000313" key="5">
    <source>
        <dbReference type="EMBL" id="SHJ10591.1"/>
    </source>
</evidence>
<protein>
    <recommendedName>
        <fullName evidence="4">4Fe-4S ferredoxin-type domain-containing protein</fullName>
    </recommendedName>
</protein>
<reference evidence="6" key="1">
    <citation type="submission" date="2016-11" db="EMBL/GenBank/DDBJ databases">
        <authorList>
            <person name="Varghese N."/>
            <person name="Submissions S."/>
        </authorList>
    </citation>
    <scope>NUCLEOTIDE SEQUENCE [LARGE SCALE GENOMIC DNA]</scope>
    <source>
        <strain evidence="6">DSM 17957</strain>
    </source>
</reference>
<dbReference type="SUPFAM" id="SSF51430">
    <property type="entry name" value="NAD(P)-linked oxidoreductase"/>
    <property type="match status" value="1"/>
</dbReference>
<name>A0A1M6GKV8_9FIRM</name>
<dbReference type="PROSITE" id="PS00198">
    <property type="entry name" value="4FE4S_FER_1"/>
    <property type="match status" value="1"/>
</dbReference>
<dbReference type="InterPro" id="IPR036812">
    <property type="entry name" value="NAD(P)_OxRdtase_dom_sf"/>
</dbReference>
<gene>
    <name evidence="5" type="ORF">SAMN02745975_01303</name>
</gene>
<dbReference type="GO" id="GO:0051536">
    <property type="term" value="F:iron-sulfur cluster binding"/>
    <property type="evidence" value="ECO:0007669"/>
    <property type="project" value="UniProtKB-KW"/>
</dbReference>
<evidence type="ECO:0000256" key="1">
    <source>
        <dbReference type="ARBA" id="ARBA00022723"/>
    </source>
</evidence>
<dbReference type="SUPFAM" id="SSF46548">
    <property type="entry name" value="alpha-helical ferredoxin"/>
    <property type="match status" value="1"/>
</dbReference>
<dbReference type="EMBL" id="FQZV01000014">
    <property type="protein sequence ID" value="SHJ10591.1"/>
    <property type="molecule type" value="Genomic_DNA"/>
</dbReference>
<dbReference type="AlphaFoldDB" id="A0A1M6GKV8"/>
<keyword evidence="1" id="KW-0479">Metal-binding</keyword>
<sequence>MQYRKFGKENFEISLLGFGCMRLPVLDGDDSKINEAEATAMLRRGIDQGINYVDTAYPYHKGSSEPFVGRALKDGYREKVYLATKLPVWLTNNYQDFDKYLNEQLKRLDTDWIDCYLLHSLHKEVWEKIKSLGVLDFLDAAKKDGRIRYAGFSFHDEAELFKEIIDAYDWDFCQIQLNYTDTAYQAGLEGLYYANAKNIPVMIMEPLKGGRLTLNPPPEVMELWSRSEVKRSPAEWALRWVCNHPEVNVVLSGMSTMEQVEENLKVVEDAYPNTLTAEELEIIGAVKEKYQQMIKINCTGCEYCMPCPAGVNIPRNFTLYNDVFMYNLLDPSIHTYNNWLKEDERASACGACGQCMEVCPQNIDIIEHLKEVHKTLAKK</sequence>
<dbReference type="PANTHER" id="PTHR43312">
    <property type="entry name" value="D-THREO-ALDOSE 1-DEHYDROGENASE"/>
    <property type="match status" value="1"/>
</dbReference>
<keyword evidence="3" id="KW-0411">Iron-sulfur</keyword>
<dbReference type="Gene3D" id="1.10.1060.10">
    <property type="entry name" value="Alpha-helical ferredoxin"/>
    <property type="match status" value="1"/>
</dbReference>
<organism evidence="5 6">
    <name type="scientific">Geosporobacter subterraneus DSM 17957</name>
    <dbReference type="NCBI Taxonomy" id="1121919"/>
    <lineage>
        <taxon>Bacteria</taxon>
        <taxon>Bacillati</taxon>
        <taxon>Bacillota</taxon>
        <taxon>Clostridia</taxon>
        <taxon>Peptostreptococcales</taxon>
        <taxon>Thermotaleaceae</taxon>
        <taxon>Geosporobacter</taxon>
    </lineage>
</organism>